<feature type="region of interest" description="Disordered" evidence="1">
    <location>
        <begin position="503"/>
        <end position="649"/>
    </location>
</feature>
<feature type="region of interest" description="Disordered" evidence="1">
    <location>
        <begin position="292"/>
        <end position="331"/>
    </location>
</feature>
<evidence type="ECO:0000256" key="1">
    <source>
        <dbReference type="SAM" id="MobiDB-lite"/>
    </source>
</evidence>
<protein>
    <submittedName>
        <fullName evidence="2">Uncharacterized protein</fullName>
    </submittedName>
</protein>
<sequence length="649" mass="72304">MDRDNPSPIPRSQHPGHDPANRPAEHHPVSQLGQTVDQFGSRQVGLSHISGPISSPAVTGPGQESREPPFRGRPCAPYGVFMDARQLAAHHRLYTNVQVPMGMKNEQGSCYMGYAEYFPSGLGGGTCDLNHNEDMAVNPEDEQKQIDYEQVPRLNPRFARSTATATHQQALSYFYSTPPGKPLEQNNGNLPRGAHQLQQFEQRVPHHSPATLRRLTEDRPTPRYAPNIPMVGLARAAELKHRLPDQSFEARRADKVAGTVELQGKPSVNVPLWKVPKWVQLLDSLYFPESGSDLNVPNSARHTRRGLSRPETPNEGNKDGDSPSTGRLLNPGEFAAEPLEAIRFRSKITSKPGISPTADRTIIEVMRNSHHWVKQMFHAFQNTEGCRDKEGSPDMAKFSPEKFGDIKLAVEAVCWEIFLALISRVTRGFRQGTRSRDESKHYSKGEGDRFDMNCTCLERITKVVDGLKYDKRICRDVFDSFDKVEDFVHAPWYYAKVKKGNQANNQKRAERLQKAMGMSDSAASPIIKAQPVVKQESHRPSLQSRAQSHASPSPVPSTLDDSEIPDPTTAPDQSPDQPSNLTLAPDQSHPADRKRVLEDGLHNDDDDAPAPIKRAKFANESRLTSELPKTECADSNSVVPAEQNEDMEE</sequence>
<feature type="region of interest" description="Disordered" evidence="1">
    <location>
        <begin position="1"/>
        <end position="72"/>
    </location>
</feature>
<reference evidence="2 3" key="1">
    <citation type="submission" date="2016-07" db="EMBL/GenBank/DDBJ databases">
        <title>Pervasive Adenine N6-methylation of Active Genes in Fungi.</title>
        <authorList>
            <consortium name="DOE Joint Genome Institute"/>
            <person name="Mondo S.J."/>
            <person name="Dannebaum R.O."/>
            <person name="Kuo R.C."/>
            <person name="Labutti K."/>
            <person name="Haridas S."/>
            <person name="Kuo A."/>
            <person name="Salamov A."/>
            <person name="Ahrendt S.R."/>
            <person name="Lipzen A."/>
            <person name="Sullivan W."/>
            <person name="Andreopoulos W.B."/>
            <person name="Clum A."/>
            <person name="Lindquist E."/>
            <person name="Daum C."/>
            <person name="Ramamoorthy G.K."/>
            <person name="Gryganskyi A."/>
            <person name="Culley D."/>
            <person name="Magnuson J.K."/>
            <person name="James T.Y."/>
            <person name="O'Malley M.A."/>
            <person name="Stajich J.E."/>
            <person name="Spatafora J.W."/>
            <person name="Visel A."/>
            <person name="Grigoriev I.V."/>
        </authorList>
    </citation>
    <scope>NUCLEOTIDE SEQUENCE [LARGE SCALE GENOMIC DNA]</scope>
    <source>
        <strain evidence="2 3">CBS 115471</strain>
    </source>
</reference>
<feature type="compositionally biased region" description="Polar residues" evidence="1">
    <location>
        <begin position="540"/>
        <end position="551"/>
    </location>
</feature>
<feature type="compositionally biased region" description="Basic and acidic residues" evidence="1">
    <location>
        <begin position="589"/>
        <end position="603"/>
    </location>
</feature>
<accession>A0A1Y2A7B4</accession>
<dbReference type="OrthoDB" id="3801063at2759"/>
<feature type="compositionally biased region" description="Polar residues" evidence="1">
    <location>
        <begin position="31"/>
        <end position="41"/>
    </location>
</feature>
<feature type="compositionally biased region" description="Polar residues" evidence="1">
    <location>
        <begin position="570"/>
        <end position="582"/>
    </location>
</feature>
<dbReference type="Proteomes" id="UP000193144">
    <property type="component" value="Unassembled WGS sequence"/>
</dbReference>
<dbReference type="EMBL" id="MCFA01000007">
    <property type="protein sequence ID" value="ORY18393.1"/>
    <property type="molecule type" value="Genomic_DNA"/>
</dbReference>
<organism evidence="2 3">
    <name type="scientific">Clohesyomyces aquaticus</name>
    <dbReference type="NCBI Taxonomy" id="1231657"/>
    <lineage>
        <taxon>Eukaryota</taxon>
        <taxon>Fungi</taxon>
        <taxon>Dikarya</taxon>
        <taxon>Ascomycota</taxon>
        <taxon>Pezizomycotina</taxon>
        <taxon>Dothideomycetes</taxon>
        <taxon>Pleosporomycetidae</taxon>
        <taxon>Pleosporales</taxon>
        <taxon>Lindgomycetaceae</taxon>
        <taxon>Clohesyomyces</taxon>
    </lineage>
</organism>
<evidence type="ECO:0000313" key="2">
    <source>
        <dbReference type="EMBL" id="ORY18393.1"/>
    </source>
</evidence>
<dbReference type="AlphaFoldDB" id="A0A1Y2A7B4"/>
<gene>
    <name evidence="2" type="ORF">BCR34DRAFT_596320</name>
</gene>
<evidence type="ECO:0000313" key="3">
    <source>
        <dbReference type="Proteomes" id="UP000193144"/>
    </source>
</evidence>
<comment type="caution">
    <text evidence="2">The sequence shown here is derived from an EMBL/GenBank/DDBJ whole genome shotgun (WGS) entry which is preliminary data.</text>
</comment>
<proteinExistence type="predicted"/>
<name>A0A1Y2A7B4_9PLEO</name>
<feature type="compositionally biased region" description="Basic and acidic residues" evidence="1">
    <location>
        <begin position="15"/>
        <end position="28"/>
    </location>
</feature>
<keyword evidence="3" id="KW-1185">Reference proteome</keyword>